<keyword evidence="9" id="KW-1185">Reference proteome</keyword>
<dbReference type="GO" id="GO:0008171">
    <property type="term" value="F:O-methyltransferase activity"/>
    <property type="evidence" value="ECO:0007669"/>
    <property type="project" value="UniProtKB-UniRule"/>
</dbReference>
<dbReference type="GO" id="GO:0017069">
    <property type="term" value="F:snRNA binding"/>
    <property type="evidence" value="ECO:0007669"/>
    <property type="project" value="TreeGrafter"/>
</dbReference>
<keyword evidence="2 6" id="KW-0489">Methyltransferase</keyword>
<dbReference type="CDD" id="cd02440">
    <property type="entry name" value="AdoMet_MTases"/>
    <property type="match status" value="1"/>
</dbReference>
<dbReference type="GO" id="GO:0008173">
    <property type="term" value="F:RNA methyltransferase activity"/>
    <property type="evidence" value="ECO:0007669"/>
    <property type="project" value="UniProtKB-UniRule"/>
</dbReference>
<dbReference type="Gene3D" id="3.40.50.150">
    <property type="entry name" value="Vaccinia Virus protein VP39"/>
    <property type="match status" value="1"/>
</dbReference>
<evidence type="ECO:0000256" key="3">
    <source>
        <dbReference type="ARBA" id="ARBA00022679"/>
    </source>
</evidence>
<dbReference type="PANTHER" id="PTHR12315:SF0">
    <property type="entry name" value="7SK SNRNA METHYLPHOSPHATE CAPPING ENZYME"/>
    <property type="match status" value="1"/>
</dbReference>
<dbReference type="PANTHER" id="PTHR12315">
    <property type="entry name" value="BICOID-INTERACTING PROTEIN RELATED"/>
    <property type="match status" value="1"/>
</dbReference>
<evidence type="ECO:0000313" key="8">
    <source>
        <dbReference type="EMBL" id="PVZ99440.1"/>
    </source>
</evidence>
<evidence type="ECO:0000256" key="6">
    <source>
        <dbReference type="RuleBase" id="RU367087"/>
    </source>
</evidence>
<dbReference type="GO" id="GO:0008757">
    <property type="term" value="F:S-adenosylmethionine-dependent methyltransferase activity"/>
    <property type="evidence" value="ECO:0007669"/>
    <property type="project" value="InterPro"/>
</dbReference>
<dbReference type="Pfam" id="PF06859">
    <property type="entry name" value="Bin3"/>
    <property type="match status" value="1"/>
</dbReference>
<sequence length="304" mass="35423">MKRKASTNKPETHLRYGNYPNYYGYRNPGDWTDDPRIKAIPSDIFNDSVCLDIGCNTGIVTIELAKNPLIKNITGVDIDKKLIRTSRQNLYFANSLQFPDIDQDLIDNVVDPSDHRNPNYNYFPISMPVMYGTIPCKPHSFQSKEMKEQSMDLEKIDFNQETKSNSKISTKTSKMLSSKVFFYSVDWVNENTEWIDEGGYDVVFAKTKEYLDFSLSITKWIHLNNGDEGGYLLIEPQPWKGYYKRTKISEDMKENYKNIKLLPDRFEEYLVNEIGFSNCESLKVEENKSDDPYFFSKRTKLESP</sequence>
<evidence type="ECO:0000256" key="5">
    <source>
        <dbReference type="PROSITE-ProRule" id="PRU00848"/>
    </source>
</evidence>
<dbReference type="GO" id="GO:0032259">
    <property type="term" value="P:methylation"/>
    <property type="evidence" value="ECO:0007669"/>
    <property type="project" value="UniProtKB-KW"/>
</dbReference>
<evidence type="ECO:0000313" key="9">
    <source>
        <dbReference type="Proteomes" id="UP000245591"/>
    </source>
</evidence>
<dbReference type="InterPro" id="IPR010675">
    <property type="entry name" value="Bin3_C"/>
</dbReference>
<dbReference type="EC" id="2.1.1.-" evidence="6"/>
<keyword evidence="3 6" id="KW-0808">Transferase</keyword>
<dbReference type="GO" id="GO:0040031">
    <property type="term" value="P:snRNA modification"/>
    <property type="evidence" value="ECO:0007669"/>
    <property type="project" value="TreeGrafter"/>
</dbReference>
<dbReference type="InterPro" id="IPR013216">
    <property type="entry name" value="Methyltransf_11"/>
</dbReference>
<dbReference type="InterPro" id="IPR029063">
    <property type="entry name" value="SAM-dependent_MTases_sf"/>
</dbReference>
<dbReference type="PROSITE" id="PS51515">
    <property type="entry name" value="BIN3_SAM"/>
    <property type="match status" value="1"/>
</dbReference>
<dbReference type="EMBL" id="MBFU01000431">
    <property type="protein sequence ID" value="PVZ99440.1"/>
    <property type="molecule type" value="Genomic_DNA"/>
</dbReference>
<reference evidence="8 9" key="1">
    <citation type="journal article" date="2018" name="MBio">
        <title>Comparative Genomics Reveals the Core Gene Toolbox for the Fungus-Insect Symbiosis.</title>
        <authorList>
            <person name="Wang Y."/>
            <person name="Stata M."/>
            <person name="Wang W."/>
            <person name="Stajich J.E."/>
            <person name="White M.M."/>
            <person name="Moncalvo J.M."/>
        </authorList>
    </citation>
    <scope>NUCLEOTIDE SEQUENCE [LARGE SCALE GENOMIC DNA]</scope>
    <source>
        <strain evidence="8 9">AUS-126-30</strain>
    </source>
</reference>
<proteinExistence type="inferred from homology"/>
<evidence type="ECO:0000256" key="2">
    <source>
        <dbReference type="ARBA" id="ARBA00022603"/>
    </source>
</evidence>
<dbReference type="InterPro" id="IPR024160">
    <property type="entry name" value="BIN3_SAM-bd_dom"/>
</dbReference>
<protein>
    <recommendedName>
        <fullName evidence="6">RNA methyltransferase</fullName>
        <ecNumber evidence="6">2.1.1.-</ecNumber>
    </recommendedName>
</protein>
<gene>
    <name evidence="8" type="ORF">BB558_004510</name>
</gene>
<feature type="domain" description="Bin3-type SAM" evidence="7">
    <location>
        <begin position="34"/>
        <end position="304"/>
    </location>
</feature>
<dbReference type="InterPro" id="IPR039772">
    <property type="entry name" value="Bin3-like"/>
</dbReference>
<dbReference type="SUPFAM" id="SSF53335">
    <property type="entry name" value="S-adenosyl-L-methionine-dependent methyltransferases"/>
    <property type="match status" value="1"/>
</dbReference>
<evidence type="ECO:0000256" key="1">
    <source>
        <dbReference type="ARBA" id="ARBA00008361"/>
    </source>
</evidence>
<dbReference type="AlphaFoldDB" id="A0A2U1J303"/>
<keyword evidence="4 5" id="KW-0949">S-adenosyl-L-methionine</keyword>
<dbReference type="Pfam" id="PF08241">
    <property type="entry name" value="Methyltransf_11"/>
    <property type="match status" value="1"/>
</dbReference>
<accession>A0A2U1J303</accession>
<dbReference type="Proteomes" id="UP000245591">
    <property type="component" value="Unassembled WGS sequence"/>
</dbReference>
<name>A0A2U1J303_SMIAN</name>
<evidence type="ECO:0000256" key="4">
    <source>
        <dbReference type="ARBA" id="ARBA00022691"/>
    </source>
</evidence>
<organism evidence="8 9">
    <name type="scientific">Smittium angustum</name>
    <dbReference type="NCBI Taxonomy" id="133377"/>
    <lineage>
        <taxon>Eukaryota</taxon>
        <taxon>Fungi</taxon>
        <taxon>Fungi incertae sedis</taxon>
        <taxon>Zoopagomycota</taxon>
        <taxon>Kickxellomycotina</taxon>
        <taxon>Harpellomycetes</taxon>
        <taxon>Harpellales</taxon>
        <taxon>Legeriomycetaceae</taxon>
        <taxon>Smittium</taxon>
    </lineage>
</organism>
<evidence type="ECO:0000259" key="7">
    <source>
        <dbReference type="PROSITE" id="PS51515"/>
    </source>
</evidence>
<comment type="caution">
    <text evidence="8">The sequence shown here is derived from an EMBL/GenBank/DDBJ whole genome shotgun (WGS) entry which is preliminary data.</text>
</comment>
<comment type="similarity">
    <text evidence="1 6">Belongs to the methyltransferase superfamily.</text>
</comment>